<evidence type="ECO:0000256" key="1">
    <source>
        <dbReference type="SAM" id="Coils"/>
    </source>
</evidence>
<dbReference type="KEGG" id="malb:109971963"/>
<dbReference type="CTD" id="160857"/>
<keyword evidence="3" id="KW-1185">Reference proteome</keyword>
<feature type="coiled-coil region" evidence="1">
    <location>
        <begin position="230"/>
        <end position="264"/>
    </location>
</feature>
<keyword evidence="1" id="KW-0175">Coiled coil</keyword>
<feature type="coiled-coil region" evidence="1">
    <location>
        <begin position="37"/>
        <end position="71"/>
    </location>
</feature>
<dbReference type="Ensembl" id="ENSMALT00000019417.1">
    <property type="protein sequence ID" value="ENSMALP00000019037.1"/>
    <property type="gene ID" value="ENSMALG00000013288.1"/>
</dbReference>
<name>A0A3Q3JV73_MONAL</name>
<proteinExistence type="predicted"/>
<evidence type="ECO:0000313" key="3">
    <source>
        <dbReference type="Proteomes" id="UP000261600"/>
    </source>
</evidence>
<reference evidence="2" key="2">
    <citation type="submission" date="2025-09" db="UniProtKB">
        <authorList>
            <consortium name="Ensembl"/>
        </authorList>
    </citation>
    <scope>IDENTIFICATION</scope>
</reference>
<feature type="coiled-coil region" evidence="1">
    <location>
        <begin position="148"/>
        <end position="197"/>
    </location>
</feature>
<dbReference type="OrthoDB" id="9881749at2759"/>
<accession>A0A3Q3JV73</accession>
<sequence length="273" mass="31538">MSNLSVSEDGTQENLGFSLSKAVEDVSQHGYVQIEALGEKQKTLSCLQATLSDAEKKGERAEQELRSKVREILVLEGGIEHLERQTEVLQVCCASISKDNTELQIHISEEEEKARMAVEVFTIYRNKMESHRADVQRVASQTEAHKELEERRALVRMLTQKKDDLKEDLENPNGKTVQLAKREIDALKGKIAVMRKTIAEKREHLQKEFETHTQIKKDIEIQNKRYEAIVKRLHCQLSRAQAAYRQMSEDIYHMERQLAELKRQQESSQDSDH</sequence>
<reference evidence="2" key="1">
    <citation type="submission" date="2025-08" db="UniProtKB">
        <authorList>
            <consortium name="Ensembl"/>
        </authorList>
    </citation>
    <scope>IDENTIFICATION</scope>
</reference>
<dbReference type="STRING" id="43700.ENSMALP00000019037"/>
<dbReference type="Proteomes" id="UP000261600">
    <property type="component" value="Unplaced"/>
</dbReference>
<dbReference type="RefSeq" id="XP_020476194.1">
    <property type="nucleotide sequence ID" value="XM_020620538.1"/>
</dbReference>
<dbReference type="GeneID" id="109971963"/>
<organism evidence="2 3">
    <name type="scientific">Monopterus albus</name>
    <name type="common">Swamp eel</name>
    <dbReference type="NCBI Taxonomy" id="43700"/>
    <lineage>
        <taxon>Eukaryota</taxon>
        <taxon>Metazoa</taxon>
        <taxon>Chordata</taxon>
        <taxon>Craniata</taxon>
        <taxon>Vertebrata</taxon>
        <taxon>Euteleostomi</taxon>
        <taxon>Actinopterygii</taxon>
        <taxon>Neopterygii</taxon>
        <taxon>Teleostei</taxon>
        <taxon>Neoteleostei</taxon>
        <taxon>Acanthomorphata</taxon>
        <taxon>Anabantaria</taxon>
        <taxon>Synbranchiformes</taxon>
        <taxon>Synbranchidae</taxon>
        <taxon>Monopterus</taxon>
    </lineage>
</organism>
<evidence type="ECO:0008006" key="4">
    <source>
        <dbReference type="Google" id="ProtNLM"/>
    </source>
</evidence>
<protein>
    <recommendedName>
        <fullName evidence="4">Coiled-coil domain-containing protein 122</fullName>
    </recommendedName>
</protein>
<dbReference type="AlphaFoldDB" id="A0A3Q3JV73"/>
<evidence type="ECO:0000313" key="2">
    <source>
        <dbReference type="Ensembl" id="ENSMALP00000019037.1"/>
    </source>
</evidence>